<evidence type="ECO:0000256" key="2">
    <source>
        <dbReference type="ARBA" id="ARBA00007935"/>
    </source>
</evidence>
<feature type="transmembrane region" description="Helical" evidence="8">
    <location>
        <begin position="129"/>
        <end position="147"/>
    </location>
</feature>
<keyword evidence="3" id="KW-0813">Transport</keyword>
<dbReference type="GO" id="GO:0005886">
    <property type="term" value="C:plasma membrane"/>
    <property type="evidence" value="ECO:0007669"/>
    <property type="project" value="UniProtKB-SubCell"/>
</dbReference>
<comment type="similarity">
    <text evidence="2">Belongs to the binding-protein-dependent transport system permease family. FecCD subfamily.</text>
</comment>
<dbReference type="InterPro" id="IPR037294">
    <property type="entry name" value="ABC_BtuC-like"/>
</dbReference>
<dbReference type="Gene3D" id="1.10.3470.10">
    <property type="entry name" value="ABC transporter involved in vitamin B12 uptake, BtuC"/>
    <property type="match status" value="1"/>
</dbReference>
<evidence type="ECO:0000256" key="8">
    <source>
        <dbReference type="SAM" id="Phobius"/>
    </source>
</evidence>
<dbReference type="GO" id="GO:0033214">
    <property type="term" value="P:siderophore-iron import into cell"/>
    <property type="evidence" value="ECO:0007669"/>
    <property type="project" value="TreeGrafter"/>
</dbReference>
<comment type="caution">
    <text evidence="9">The sequence shown here is derived from an EMBL/GenBank/DDBJ whole genome shotgun (WGS) entry which is preliminary data.</text>
</comment>
<evidence type="ECO:0000256" key="5">
    <source>
        <dbReference type="ARBA" id="ARBA00022692"/>
    </source>
</evidence>
<dbReference type="AlphaFoldDB" id="A0A1V4SE20"/>
<accession>A0A1V4SE20</accession>
<organism evidence="9 10">
    <name type="scientific">Ruminiclostridium hungatei</name>
    <name type="common">Clostridium hungatei</name>
    <dbReference type="NCBI Taxonomy" id="48256"/>
    <lineage>
        <taxon>Bacteria</taxon>
        <taxon>Bacillati</taxon>
        <taxon>Bacillota</taxon>
        <taxon>Clostridia</taxon>
        <taxon>Eubacteriales</taxon>
        <taxon>Oscillospiraceae</taxon>
        <taxon>Ruminiclostridium</taxon>
    </lineage>
</organism>
<dbReference type="EMBL" id="MZGX01000034">
    <property type="protein sequence ID" value="OPX42108.1"/>
    <property type="molecule type" value="Genomic_DNA"/>
</dbReference>
<dbReference type="PANTHER" id="PTHR30472">
    <property type="entry name" value="FERRIC ENTEROBACTIN TRANSPORT SYSTEM PERMEASE PROTEIN"/>
    <property type="match status" value="1"/>
</dbReference>
<feature type="transmembrane region" description="Helical" evidence="8">
    <location>
        <begin position="245"/>
        <end position="264"/>
    </location>
</feature>
<keyword evidence="6 8" id="KW-1133">Transmembrane helix</keyword>
<dbReference type="SUPFAM" id="SSF81345">
    <property type="entry name" value="ABC transporter involved in vitamin B12 uptake, BtuC"/>
    <property type="match status" value="1"/>
</dbReference>
<feature type="transmembrane region" description="Helical" evidence="8">
    <location>
        <begin position="20"/>
        <end position="46"/>
    </location>
</feature>
<feature type="transmembrane region" description="Helical" evidence="8">
    <location>
        <begin position="205"/>
        <end position="224"/>
    </location>
</feature>
<reference evidence="9 10" key="1">
    <citation type="submission" date="2017-03" db="EMBL/GenBank/DDBJ databases">
        <title>Genome sequence of Clostridium hungatei DSM 14427.</title>
        <authorList>
            <person name="Poehlein A."/>
            <person name="Daniel R."/>
        </authorList>
    </citation>
    <scope>NUCLEOTIDE SEQUENCE [LARGE SCALE GENOMIC DNA]</scope>
    <source>
        <strain evidence="9 10">DSM 14427</strain>
    </source>
</reference>
<feature type="transmembrane region" description="Helical" evidence="8">
    <location>
        <begin position="159"/>
        <end position="179"/>
    </location>
</feature>
<dbReference type="GO" id="GO:0022857">
    <property type="term" value="F:transmembrane transporter activity"/>
    <property type="evidence" value="ECO:0007669"/>
    <property type="project" value="InterPro"/>
</dbReference>
<dbReference type="OrthoDB" id="9792889at2"/>
<name>A0A1V4SE20_RUMHU</name>
<comment type="subcellular location">
    <subcellularLocation>
        <location evidence="1">Cell membrane</location>
        <topology evidence="1">Multi-pass membrane protein</topology>
    </subcellularLocation>
</comment>
<evidence type="ECO:0000256" key="3">
    <source>
        <dbReference type="ARBA" id="ARBA00022448"/>
    </source>
</evidence>
<protein>
    <submittedName>
        <fullName evidence="9">Ferric enterobactin transport system permease protein FepG</fullName>
    </submittedName>
</protein>
<evidence type="ECO:0000313" key="10">
    <source>
        <dbReference type="Proteomes" id="UP000191554"/>
    </source>
</evidence>
<feature type="transmembrane region" description="Helical" evidence="8">
    <location>
        <begin position="318"/>
        <end position="335"/>
    </location>
</feature>
<evidence type="ECO:0000256" key="4">
    <source>
        <dbReference type="ARBA" id="ARBA00022475"/>
    </source>
</evidence>
<gene>
    <name evidence="9" type="primary">fepG</name>
    <name evidence="9" type="ORF">CLHUN_40130</name>
</gene>
<keyword evidence="7 8" id="KW-0472">Membrane</keyword>
<evidence type="ECO:0000313" key="9">
    <source>
        <dbReference type="EMBL" id="OPX42108.1"/>
    </source>
</evidence>
<evidence type="ECO:0000256" key="7">
    <source>
        <dbReference type="ARBA" id="ARBA00023136"/>
    </source>
</evidence>
<dbReference type="RefSeq" id="WP_080066473.1">
    <property type="nucleotide sequence ID" value="NZ_MZGX01000034.1"/>
</dbReference>
<feature type="transmembrane region" description="Helical" evidence="8">
    <location>
        <begin position="105"/>
        <end position="123"/>
    </location>
</feature>
<feature type="transmembrane region" description="Helical" evidence="8">
    <location>
        <begin position="75"/>
        <end position="93"/>
    </location>
</feature>
<keyword evidence="10" id="KW-1185">Reference proteome</keyword>
<evidence type="ECO:0000256" key="6">
    <source>
        <dbReference type="ARBA" id="ARBA00022989"/>
    </source>
</evidence>
<dbReference type="PANTHER" id="PTHR30472:SF24">
    <property type="entry name" value="FERRIC ENTEROBACTIN TRANSPORT SYSTEM PERMEASE PROTEIN FEPG"/>
    <property type="match status" value="1"/>
</dbReference>
<evidence type="ECO:0000256" key="1">
    <source>
        <dbReference type="ARBA" id="ARBA00004651"/>
    </source>
</evidence>
<dbReference type="STRING" id="48256.CLHUN_40130"/>
<dbReference type="CDD" id="cd06550">
    <property type="entry name" value="TM_ABC_iron-siderophores_like"/>
    <property type="match status" value="1"/>
</dbReference>
<keyword evidence="4" id="KW-1003">Cell membrane</keyword>
<proteinExistence type="inferred from homology"/>
<dbReference type="Pfam" id="PF01032">
    <property type="entry name" value="FecCD"/>
    <property type="match status" value="1"/>
</dbReference>
<dbReference type="Proteomes" id="UP000191554">
    <property type="component" value="Unassembled WGS sequence"/>
</dbReference>
<dbReference type="InterPro" id="IPR000522">
    <property type="entry name" value="ABC_transptr_permease_BtuC"/>
</dbReference>
<sequence>MTINNSDTITAGYRQRKLRWVSVTVILGILTFTLCVTALLLGNTIYSPEIVLKVLLGEQIQGATFAVGTLRLPRMLSGLLVGMAFGIAGSTFQTMLRNPLASPDIIGISSGSSAAAVFCILVLKLSGTFVSIAAVIAGITVAALIYALSRGGSFSGGKLILIGIGVQAMLNAVISYLLLRASQYDVPGALIWLSGSLNGVRLSRIPLLFIVVAAFGLVIFLLGRHLKILELGEQSAVTLGVRTDLTRLLLILSAVFLIAFATAVTGPVSFVAFLAGPIAARLVGIGAPNELPSGLIGSILVLGADLIGQFAFDTRFPVGIITGILGAPYLLYLLIRMNRTGGSA</sequence>
<keyword evidence="5 8" id="KW-0812">Transmembrane</keyword>